<feature type="domain" description="Xaa-Pro dipeptidyl-peptidase C-terminal" evidence="2">
    <location>
        <begin position="295"/>
        <end position="541"/>
    </location>
</feature>
<evidence type="ECO:0000313" key="4">
    <source>
        <dbReference type="Proteomes" id="UP001159428"/>
    </source>
</evidence>
<comment type="caution">
    <text evidence="3">The sequence shown here is derived from an EMBL/GenBank/DDBJ whole genome shotgun (WGS) entry which is preliminary data.</text>
</comment>
<sequence length="1396" mass="160961">MSYSVHRIPTAWIPMRDGIRLAAKLWIPELEDKTLDTSVKAEKYPAILEILPYRRADYTAQRDESVHSYFCSHGYVCARVDMRGSGDSEGFYYDEYEKQEQDDCCDVINWVSQQPWCTGNVGMYGKSWGGFNGLQVAARQPTALKTIISADSSDDRYADDIHYRGGCILGREMLSWSHVMFLYNGRPPYPENFGPRWKEAWLDRLNKSSEPWIHIWLSHQSRDAYWQHGSISEDYASIKCPVFLVGGFCDLYTDAIFRMVEHLKCPVRALIGPWPHKWPGIATPGPRVDHLKECLRWWDYHLKGLPTGVMDEPVMRVYMRDGISKAHQKEIWPGRWIAEDCWPSPNVHQHEFFLQTDRGLAVASDRDEKIIEKEPTESIVPVNSSYLSGAWGGFLFANGLEDLPVEQGIEDVLAECWETKTLKEPVAVVGFPEVHLHFTCDRPSSLVAARLCDVFPNGESALITRGVLNLTHLRGHSSGDIQPLQPNENYRAQLRLDSTAYTVAAGHKIRLALSSVHWPLVWPSPQSSSLFIKTGSQSKLLLPIRVFCEDVRKKDSKLQLQEIESLMEYKHEILPVEWRRKPKRERTLETCQLSDEYKLSFTTDSGCFHLKDTNRIYENVRKEMFTIKEGDPTTAKVTMQGVITLKKEDQIAEQGGSGHERWEARVQALSEMWCDEQFFYVKSQLTTWHNSEECFDRTWTKKIERFYINMSYSVHRIPTAWIPMRDGIRLAAKLWIPELEDKTSGTSAEAEKYPAILEILPYRRADYTAQRDETVHSYFCSHGYVCVRVDMRGSGDSEGFYYDEYEKQEQDDCCDVINWVSQQPWCTGNVGMYGKSWGGFNGLQVAARQPTALKTIISADSSDDRYADDIHYRGGLYYFCKPYRWKEAWLDRLNKSSEPWIHIWLSHQSRDAYWQHGSISEDYASIRCPVFLVGGFTDLYTDAIFRMVEHLKCPVRALIGPWPHKWPGVSTPGPRIDHIKECLRWWDYHLKGLPTGVMDEPVMRVYMRDGISKAHQKEIWPGRWIAEDCWPSPNVHQHEFFLQTDRGLAVASDRDEKIIEKEPTESIVPVKSSYLSGAWGGFLFANGLEDLPVEQGIEDVLAECWETKTLKEPVSVVGFPEVYLEISCDRPSALVAARLCDVFPNGESVLITRGVLNLTHLRGHASEDIQPLQPNENIHAQLKLDSTAYTVAAGHKIRLALSSVQWPLVWPSPQSSSLFIKTGSQSKLLLPVRASSEDVRNRDSKLQLQEMKSTMEYKHEVLPFEWRRRPKKARTLETCQLSDEYKLSFTTDLGCFHLKETNRIYDSIRKEIFTIKEGDPTTAKVTIQGQVALKKEDQIAEQGNSRRKRWETRVQASSEMWCDEQFFYVKNQLTAWHNSKECFDRIWTKKIERFYV</sequence>
<evidence type="ECO:0000313" key="3">
    <source>
        <dbReference type="EMBL" id="CAH3128855.1"/>
    </source>
</evidence>
<dbReference type="Pfam" id="PF02129">
    <property type="entry name" value="Peptidase_S15"/>
    <property type="match status" value="3"/>
</dbReference>
<dbReference type="Gene3D" id="3.40.50.1820">
    <property type="entry name" value="alpha/beta hydrolase"/>
    <property type="match status" value="2"/>
</dbReference>
<dbReference type="InterPro" id="IPR013736">
    <property type="entry name" value="Xaa-Pro_dipept_C"/>
</dbReference>
<evidence type="ECO:0000259" key="2">
    <source>
        <dbReference type="SMART" id="SM00939"/>
    </source>
</evidence>
<feature type="domain" description="Xaa-Pro dipeptidyl-peptidase C-terminal" evidence="2">
    <location>
        <begin position="983"/>
        <end position="1238"/>
    </location>
</feature>
<reference evidence="3 4" key="1">
    <citation type="submission" date="2022-05" db="EMBL/GenBank/DDBJ databases">
        <authorList>
            <consortium name="Genoscope - CEA"/>
            <person name="William W."/>
        </authorList>
    </citation>
    <scope>NUCLEOTIDE SEQUENCE [LARGE SCALE GENOMIC DNA]</scope>
</reference>
<keyword evidence="4" id="KW-1185">Reference proteome</keyword>
<dbReference type="EMBL" id="CALNXJ010000023">
    <property type="protein sequence ID" value="CAH3128855.1"/>
    <property type="molecule type" value="Genomic_DNA"/>
</dbReference>
<dbReference type="Pfam" id="PF08530">
    <property type="entry name" value="PepX_C"/>
    <property type="match status" value="2"/>
</dbReference>
<name>A0AAU9WX28_9CNID</name>
<dbReference type="Gene3D" id="1.10.3020.10">
    <property type="entry name" value="alpha-amino acid ester hydrolase ( Helical cap domain)"/>
    <property type="match status" value="1"/>
</dbReference>
<dbReference type="NCBIfam" id="TIGR00976">
    <property type="entry name" value="CocE_NonD"/>
    <property type="match status" value="3"/>
</dbReference>
<dbReference type="SUPFAM" id="SSF53474">
    <property type="entry name" value="alpha/beta-Hydrolases"/>
    <property type="match status" value="2"/>
</dbReference>
<protein>
    <recommendedName>
        <fullName evidence="2">Xaa-Pro dipeptidyl-peptidase C-terminal domain-containing protein</fullName>
    </recommendedName>
</protein>
<dbReference type="SUPFAM" id="SSF49785">
    <property type="entry name" value="Galactose-binding domain-like"/>
    <property type="match status" value="2"/>
</dbReference>
<dbReference type="InterPro" id="IPR050585">
    <property type="entry name" value="Xaa-Pro_dipeptidyl-ppase/CocE"/>
</dbReference>
<evidence type="ECO:0000256" key="1">
    <source>
        <dbReference type="ARBA" id="ARBA00022801"/>
    </source>
</evidence>
<organism evidence="3 4">
    <name type="scientific">Pocillopora meandrina</name>
    <dbReference type="NCBI Taxonomy" id="46732"/>
    <lineage>
        <taxon>Eukaryota</taxon>
        <taxon>Metazoa</taxon>
        <taxon>Cnidaria</taxon>
        <taxon>Anthozoa</taxon>
        <taxon>Hexacorallia</taxon>
        <taxon>Scleractinia</taxon>
        <taxon>Astrocoeniina</taxon>
        <taxon>Pocilloporidae</taxon>
        <taxon>Pocillopora</taxon>
    </lineage>
</organism>
<dbReference type="PANTHER" id="PTHR43056">
    <property type="entry name" value="PEPTIDASE S9 PROLYL OLIGOPEPTIDASE"/>
    <property type="match status" value="1"/>
</dbReference>
<dbReference type="SMART" id="SM00939">
    <property type="entry name" value="PepX_C"/>
    <property type="match status" value="2"/>
</dbReference>
<dbReference type="Gene3D" id="2.60.120.260">
    <property type="entry name" value="Galactose-binding domain-like"/>
    <property type="match status" value="2"/>
</dbReference>
<gene>
    <name evidence="3" type="ORF">PMEA_00013132</name>
</gene>
<dbReference type="GO" id="GO:0008239">
    <property type="term" value="F:dipeptidyl-peptidase activity"/>
    <property type="evidence" value="ECO:0007669"/>
    <property type="project" value="InterPro"/>
</dbReference>
<dbReference type="Proteomes" id="UP001159428">
    <property type="component" value="Unassembled WGS sequence"/>
</dbReference>
<dbReference type="PANTHER" id="PTHR43056:SF10">
    <property type="entry name" value="COCE_NOND FAMILY, PUTATIVE (AFU_ORTHOLOGUE AFUA_7G00600)-RELATED"/>
    <property type="match status" value="1"/>
</dbReference>
<keyword evidence="1" id="KW-0378">Hydrolase</keyword>
<dbReference type="InterPro" id="IPR008979">
    <property type="entry name" value="Galactose-bd-like_sf"/>
</dbReference>
<dbReference type="InterPro" id="IPR000383">
    <property type="entry name" value="Xaa-Pro-like_dom"/>
</dbReference>
<accession>A0AAU9WX28</accession>
<dbReference type="InterPro" id="IPR029058">
    <property type="entry name" value="AB_hydrolase_fold"/>
</dbReference>
<dbReference type="InterPro" id="IPR005674">
    <property type="entry name" value="CocE/Ser_esterase"/>
</dbReference>
<proteinExistence type="predicted"/>